<dbReference type="Pfam" id="PF12323">
    <property type="entry name" value="HTH_OrfB_IS605"/>
    <property type="match status" value="1"/>
</dbReference>
<organism evidence="2 3">
    <name type="scientific">Lactobacillus delbrueckii</name>
    <dbReference type="NCBI Taxonomy" id="1584"/>
    <lineage>
        <taxon>Bacteria</taxon>
        <taxon>Bacillati</taxon>
        <taxon>Bacillota</taxon>
        <taxon>Bacilli</taxon>
        <taxon>Lactobacillales</taxon>
        <taxon>Lactobacillaceae</taxon>
        <taxon>Lactobacillus</taxon>
    </lineage>
</organism>
<comment type="caution">
    <text evidence="2">The sequence shown here is derived from an EMBL/GenBank/DDBJ whole genome shotgun (WGS) entry which is preliminary data.</text>
</comment>
<name>A0ABD4W3W8_9LACO</name>
<feature type="domain" description="Transposase putative helix-turn-helix" evidence="1">
    <location>
        <begin position="18"/>
        <end position="56"/>
    </location>
</feature>
<dbReference type="AlphaFoldDB" id="A0ABD4W3W8"/>
<reference evidence="2 3" key="1">
    <citation type="submission" date="2023-01" db="EMBL/GenBank/DDBJ databases">
        <title>Sequencing of the bacterial strains from artisanal fermented milk Matsoni.</title>
        <authorList>
            <person name="Rozman V."/>
            <person name="Accetto T."/>
            <person name="Bogovic Matijasic B."/>
        </authorList>
    </citation>
    <scope>NUCLEOTIDE SEQUENCE [LARGE SCALE GENOMIC DNA]</scope>
    <source>
        <strain evidence="3">lbl143</strain>
    </source>
</reference>
<gene>
    <name evidence="2" type="ORF">PF593_09180</name>
</gene>
<sequence>MTEQIEEVPAELIQTRVYELRPNETMRRVLDEACDYRRYCWNQGLALWNEMYKARQALKSSLAFDSKKLTEEQKVLLKEKPSPSERRVRNMLVADKKDWQYTQSARILQLAISDLGKAWNNFFDKAQPGWGKPKFRSKREARQGFKSDRSKIKDGILYLERARGSRVPKDQWRGFKLSEKPLSDEFGVVSYFTVITLLSHIRSRLKMLSSQTKQVKLPRLTSMLVTLITRVAG</sequence>
<evidence type="ECO:0000313" key="2">
    <source>
        <dbReference type="EMBL" id="MDA3783274.1"/>
    </source>
</evidence>
<dbReference type="EMBL" id="JAQIEV010000056">
    <property type="protein sequence ID" value="MDA3783274.1"/>
    <property type="molecule type" value="Genomic_DNA"/>
</dbReference>
<dbReference type="InterPro" id="IPR021027">
    <property type="entry name" value="Transposase_put_HTH"/>
</dbReference>
<accession>A0ABD4W3W8</accession>
<dbReference type="Proteomes" id="UP001213083">
    <property type="component" value="Unassembled WGS sequence"/>
</dbReference>
<evidence type="ECO:0000259" key="1">
    <source>
        <dbReference type="Pfam" id="PF12323"/>
    </source>
</evidence>
<evidence type="ECO:0000313" key="3">
    <source>
        <dbReference type="Proteomes" id="UP001213083"/>
    </source>
</evidence>
<protein>
    <submittedName>
        <fullName evidence="2">Transposase</fullName>
    </submittedName>
</protein>
<proteinExistence type="predicted"/>